<proteinExistence type="inferred from homology"/>
<evidence type="ECO:0000256" key="3">
    <source>
        <dbReference type="PIRNR" id="PIRNR024851"/>
    </source>
</evidence>
<comment type="similarity">
    <text evidence="1 3">Belongs to the scytalone dehydratase family.</text>
</comment>
<feature type="domain" description="Scytalone dehydratase-like" evidence="6">
    <location>
        <begin position="14"/>
        <end position="160"/>
    </location>
</feature>
<protein>
    <submittedName>
        <fullName evidence="7">Scytalone dehydratase</fullName>
    </submittedName>
</protein>
<dbReference type="GO" id="GO:0030411">
    <property type="term" value="F:scytalone dehydratase activity"/>
    <property type="evidence" value="ECO:0007669"/>
    <property type="project" value="InterPro"/>
</dbReference>
<dbReference type="eggNOG" id="ENOG502SIDE">
    <property type="taxonomic scope" value="Eukaryota"/>
</dbReference>
<dbReference type="Proteomes" id="UP000019478">
    <property type="component" value="Unassembled WGS sequence"/>
</dbReference>
<feature type="active site" evidence="4">
    <location>
        <position position="107"/>
    </location>
</feature>
<evidence type="ECO:0000259" key="6">
    <source>
        <dbReference type="Pfam" id="PF02982"/>
    </source>
</evidence>
<dbReference type="SUPFAM" id="SSF54427">
    <property type="entry name" value="NTF2-like"/>
    <property type="match status" value="1"/>
</dbReference>
<feature type="active site" evidence="4">
    <location>
        <position position="82"/>
    </location>
</feature>
<dbReference type="EMBL" id="AMGY01000002">
    <property type="protein sequence ID" value="EXJ89635.1"/>
    <property type="molecule type" value="Genomic_DNA"/>
</dbReference>
<evidence type="ECO:0000256" key="4">
    <source>
        <dbReference type="PIRSR" id="PIRSR024851-50"/>
    </source>
</evidence>
<dbReference type="PIRSF" id="PIRSF024851">
    <property type="entry name" value="SCD1"/>
    <property type="match status" value="1"/>
</dbReference>
<dbReference type="Gene3D" id="3.10.450.50">
    <property type="match status" value="1"/>
</dbReference>
<dbReference type="OrthoDB" id="5281072at2759"/>
<dbReference type="AlphaFoldDB" id="W9YIX4"/>
<comment type="caution">
    <text evidence="7">The sequence shown here is derived from an EMBL/GenBank/DDBJ whole genome shotgun (WGS) entry which is preliminary data.</text>
</comment>
<feature type="binding site" evidence="5">
    <location>
        <position position="47"/>
    </location>
    <ligand>
        <name>substrate</name>
    </ligand>
</feature>
<feature type="binding site" evidence="5">
    <location>
        <position position="27"/>
    </location>
    <ligand>
        <name>substrate</name>
    </ligand>
</feature>
<name>W9YIX4_9EURO</name>
<reference evidence="7 8" key="1">
    <citation type="submission" date="2013-03" db="EMBL/GenBank/DDBJ databases">
        <title>The Genome Sequence of Capronia epimyces CBS 606.96.</title>
        <authorList>
            <consortium name="The Broad Institute Genomics Platform"/>
            <person name="Cuomo C."/>
            <person name="de Hoog S."/>
            <person name="Gorbushina A."/>
            <person name="Walker B."/>
            <person name="Young S.K."/>
            <person name="Zeng Q."/>
            <person name="Gargeya S."/>
            <person name="Fitzgerald M."/>
            <person name="Haas B."/>
            <person name="Abouelleil A."/>
            <person name="Allen A.W."/>
            <person name="Alvarado L."/>
            <person name="Arachchi H.M."/>
            <person name="Berlin A.M."/>
            <person name="Chapman S.B."/>
            <person name="Gainer-Dewar J."/>
            <person name="Goldberg J."/>
            <person name="Griggs A."/>
            <person name="Gujja S."/>
            <person name="Hansen M."/>
            <person name="Howarth C."/>
            <person name="Imamovic A."/>
            <person name="Ireland A."/>
            <person name="Larimer J."/>
            <person name="McCowan C."/>
            <person name="Murphy C."/>
            <person name="Pearson M."/>
            <person name="Poon T.W."/>
            <person name="Priest M."/>
            <person name="Roberts A."/>
            <person name="Saif S."/>
            <person name="Shea T."/>
            <person name="Sisk P."/>
            <person name="Sykes S."/>
            <person name="Wortman J."/>
            <person name="Nusbaum C."/>
            <person name="Birren B."/>
        </authorList>
    </citation>
    <scope>NUCLEOTIDE SEQUENCE [LARGE SCALE GENOMIC DNA]</scope>
    <source>
        <strain evidence="7 8">CBS 606.96</strain>
    </source>
</reference>
<evidence type="ECO:0000313" key="7">
    <source>
        <dbReference type="EMBL" id="EXJ89635.1"/>
    </source>
</evidence>
<dbReference type="RefSeq" id="XP_007731032.1">
    <property type="nucleotide sequence ID" value="XM_007732842.1"/>
</dbReference>
<gene>
    <name evidence="7" type="ORF">A1O3_02702</name>
</gene>
<dbReference type="InterPro" id="IPR049884">
    <property type="entry name" value="Scytalone_dh"/>
</dbReference>
<evidence type="ECO:0000256" key="2">
    <source>
        <dbReference type="ARBA" id="ARBA00023239"/>
    </source>
</evidence>
<dbReference type="InterPro" id="IPR032710">
    <property type="entry name" value="NTF2-like_dom_sf"/>
</dbReference>
<dbReference type="Pfam" id="PF02982">
    <property type="entry name" value="Scytalone_dh"/>
    <property type="match status" value="1"/>
</dbReference>
<evidence type="ECO:0000256" key="5">
    <source>
        <dbReference type="PIRSR" id="PIRSR024851-51"/>
    </source>
</evidence>
<organism evidence="7 8">
    <name type="scientific">Capronia epimyces CBS 606.96</name>
    <dbReference type="NCBI Taxonomy" id="1182542"/>
    <lineage>
        <taxon>Eukaryota</taxon>
        <taxon>Fungi</taxon>
        <taxon>Dikarya</taxon>
        <taxon>Ascomycota</taxon>
        <taxon>Pezizomycotina</taxon>
        <taxon>Eurotiomycetes</taxon>
        <taxon>Chaetothyriomycetidae</taxon>
        <taxon>Chaetothyriales</taxon>
        <taxon>Herpotrichiellaceae</taxon>
        <taxon>Capronia</taxon>
    </lineage>
</organism>
<dbReference type="GeneID" id="19166832"/>
<evidence type="ECO:0000256" key="1">
    <source>
        <dbReference type="ARBA" id="ARBA00008584"/>
    </source>
</evidence>
<keyword evidence="8" id="KW-1185">Reference proteome</keyword>
<dbReference type="HOGENOM" id="CLU_101889_0_0_1"/>
<accession>W9YIX4</accession>
<dbReference type="STRING" id="1182542.W9YIX4"/>
<sequence length="176" mass="19969">MAKTQTQTQPPNVVGCQGALFEWADSYDSKDWQRLRQCLAPTLKVDYRTVLNKLWEEMPADELVALASNPHFLGDKTLRTQHFIGGSRWVQESPDKMVGHHQLRVAHQRYTDESLKTVALKGHAHGTATIAYSKVDGEWKFAGLTPNIRWFEYDYDRMFQPPPQNGGTGATENGTH</sequence>
<evidence type="ECO:0000313" key="8">
    <source>
        <dbReference type="Proteomes" id="UP000019478"/>
    </source>
</evidence>
<dbReference type="GO" id="GO:0006582">
    <property type="term" value="P:melanin metabolic process"/>
    <property type="evidence" value="ECO:0007669"/>
    <property type="project" value="InterPro"/>
</dbReference>
<dbReference type="InterPro" id="IPR004235">
    <property type="entry name" value="Scytalone_dehydratase"/>
</dbReference>
<keyword evidence="2 3" id="KW-0456">Lyase</keyword>